<sequence>MPLYYDQHLHTHFSYDSQANFIDYLENSTGYVVTTEHFDVANPVTGQTDAPDYGQYASEIAQLNRDYGNRVLKGIEIGYYQPKEAEIVSYLADKAYDLKLLSVHHNGEFDYLDDYVADMDFDLVFSQYLSELSVAIDRNHLIQADVLAHFDYGIRLFDISRSDLEKYEDQLLAIFQKMIAADLAFEINAKSTHLYHHLPLYAYALELVLKLGGKLFTLGSDGHKLSHYQLAFDELKPWLKAQGVDQLVTFHDGIREFCDI</sequence>
<evidence type="ECO:0000256" key="3">
    <source>
        <dbReference type="ARBA" id="ARBA00013085"/>
    </source>
</evidence>
<dbReference type="RefSeq" id="WP_047915926.1">
    <property type="nucleotide sequence ID" value="NZ_LN774769.1"/>
</dbReference>
<accession>A0A0D6DY38</accession>
<dbReference type="GO" id="GO:0005737">
    <property type="term" value="C:cytoplasm"/>
    <property type="evidence" value="ECO:0007669"/>
    <property type="project" value="TreeGrafter"/>
</dbReference>
<evidence type="ECO:0000313" key="11">
    <source>
        <dbReference type="Proteomes" id="UP000033166"/>
    </source>
</evidence>
<evidence type="ECO:0000256" key="6">
    <source>
        <dbReference type="ARBA" id="ARBA00023102"/>
    </source>
</evidence>
<dbReference type="Proteomes" id="UP000033166">
    <property type="component" value="Chromosome I"/>
</dbReference>
<dbReference type="KEGG" id="lpk:LACPI_1671"/>
<reference evidence="11" key="1">
    <citation type="submission" date="2015-01" db="EMBL/GenBank/DDBJ databases">
        <authorList>
            <person name="Andreevskaya M."/>
        </authorList>
    </citation>
    <scope>NUCLEOTIDE SEQUENCE [LARGE SCALE GENOMIC DNA]</scope>
    <source>
        <strain evidence="11">MKFS47</strain>
    </source>
</reference>
<dbReference type="STRING" id="1364.LP2241_50061"/>
<dbReference type="PANTHER" id="PTHR21039">
    <property type="entry name" value="HISTIDINOL PHOSPHATASE-RELATED"/>
    <property type="match status" value="1"/>
</dbReference>
<evidence type="ECO:0000256" key="8">
    <source>
        <dbReference type="RuleBase" id="RU366003"/>
    </source>
</evidence>
<dbReference type="NCBIfam" id="NF005597">
    <property type="entry name" value="PRK07329.1"/>
    <property type="match status" value="1"/>
</dbReference>
<dbReference type="PANTHER" id="PTHR21039:SF0">
    <property type="entry name" value="HISTIDINOL-PHOSPHATASE"/>
    <property type="match status" value="1"/>
</dbReference>
<comment type="pathway">
    <text evidence="1 8">Amino-acid biosynthesis; L-histidine biosynthesis; L-histidine from 5-phospho-alpha-D-ribose 1-diphosphate: step 8/9.</text>
</comment>
<dbReference type="HOGENOM" id="CLU_054611_3_1_9"/>
<dbReference type="UniPathway" id="UPA00031">
    <property type="reaction ID" value="UER00013"/>
</dbReference>
<comment type="catalytic activity">
    <reaction evidence="7 8">
        <text>L-histidinol phosphate + H2O = L-histidinol + phosphate</text>
        <dbReference type="Rhea" id="RHEA:14465"/>
        <dbReference type="ChEBI" id="CHEBI:15377"/>
        <dbReference type="ChEBI" id="CHEBI:43474"/>
        <dbReference type="ChEBI" id="CHEBI:57699"/>
        <dbReference type="ChEBI" id="CHEBI:57980"/>
        <dbReference type="EC" id="3.1.3.15"/>
    </reaction>
</comment>
<name>A0A0D6DY38_9LACT</name>
<dbReference type="Pfam" id="PF02811">
    <property type="entry name" value="PHP"/>
    <property type="match status" value="1"/>
</dbReference>
<dbReference type="InterPro" id="IPR010140">
    <property type="entry name" value="Histidinol_P_phosphatase_HisJ"/>
</dbReference>
<dbReference type="InterPro" id="IPR016195">
    <property type="entry name" value="Pol/histidinol_Pase-like"/>
</dbReference>
<proteinExistence type="inferred from homology"/>
<evidence type="ECO:0000259" key="9">
    <source>
        <dbReference type="Pfam" id="PF02811"/>
    </source>
</evidence>
<comment type="similarity">
    <text evidence="2 8">Belongs to the PHP hydrolase family. HisK subfamily.</text>
</comment>
<organism evidence="10 11">
    <name type="scientific">Pseudolactococcus piscium MKFS47</name>
    <dbReference type="NCBI Taxonomy" id="297352"/>
    <lineage>
        <taxon>Bacteria</taxon>
        <taxon>Bacillati</taxon>
        <taxon>Bacillota</taxon>
        <taxon>Bacilli</taxon>
        <taxon>Lactobacillales</taxon>
        <taxon>Streptococcaceae</taxon>
        <taxon>Pseudolactococcus</taxon>
    </lineage>
</organism>
<dbReference type="InterPro" id="IPR004013">
    <property type="entry name" value="PHP_dom"/>
</dbReference>
<gene>
    <name evidence="10" type="primary">hisJ</name>
    <name evidence="10" type="ORF">LACPI_1671</name>
</gene>
<evidence type="ECO:0000313" key="10">
    <source>
        <dbReference type="EMBL" id="CEN28871.1"/>
    </source>
</evidence>
<keyword evidence="5 8" id="KW-0378">Hydrolase</keyword>
<evidence type="ECO:0000256" key="4">
    <source>
        <dbReference type="ARBA" id="ARBA00022605"/>
    </source>
</evidence>
<keyword evidence="4 8" id="KW-0028">Amino-acid biosynthesis</keyword>
<protein>
    <recommendedName>
        <fullName evidence="3 8">Histidinol-phosphatase</fullName>
        <shortName evidence="8">HolPase</shortName>
        <ecNumber evidence="3 8">3.1.3.15</ecNumber>
    </recommendedName>
</protein>
<dbReference type="Gene3D" id="3.20.20.140">
    <property type="entry name" value="Metal-dependent hydrolases"/>
    <property type="match status" value="1"/>
</dbReference>
<evidence type="ECO:0000256" key="1">
    <source>
        <dbReference type="ARBA" id="ARBA00004970"/>
    </source>
</evidence>
<dbReference type="GO" id="GO:0000105">
    <property type="term" value="P:L-histidine biosynthetic process"/>
    <property type="evidence" value="ECO:0007669"/>
    <property type="project" value="UniProtKB-UniRule"/>
</dbReference>
<dbReference type="SUPFAM" id="SSF89550">
    <property type="entry name" value="PHP domain-like"/>
    <property type="match status" value="1"/>
</dbReference>
<feature type="domain" description="PHP" evidence="9">
    <location>
        <begin position="6"/>
        <end position="189"/>
    </location>
</feature>
<evidence type="ECO:0000256" key="7">
    <source>
        <dbReference type="ARBA" id="ARBA00049158"/>
    </source>
</evidence>
<evidence type="ECO:0000256" key="5">
    <source>
        <dbReference type="ARBA" id="ARBA00022801"/>
    </source>
</evidence>
<evidence type="ECO:0000256" key="2">
    <source>
        <dbReference type="ARBA" id="ARBA00009152"/>
    </source>
</evidence>
<keyword evidence="6 8" id="KW-0368">Histidine biosynthesis</keyword>
<dbReference type="AlphaFoldDB" id="A0A0D6DY38"/>
<dbReference type="GO" id="GO:0004401">
    <property type="term" value="F:histidinol-phosphatase activity"/>
    <property type="evidence" value="ECO:0007669"/>
    <property type="project" value="UniProtKB-UniRule"/>
</dbReference>
<dbReference type="EC" id="3.1.3.15" evidence="3 8"/>
<dbReference type="EMBL" id="LN774769">
    <property type="protein sequence ID" value="CEN28871.1"/>
    <property type="molecule type" value="Genomic_DNA"/>
</dbReference>